<dbReference type="GO" id="GO:0017000">
    <property type="term" value="P:antibiotic biosynthetic process"/>
    <property type="evidence" value="ECO:0007669"/>
    <property type="project" value="UniProtKB-ARBA"/>
</dbReference>
<dbReference type="Pfam" id="PF06722">
    <property type="entry name" value="EryCIII-like_C"/>
    <property type="match status" value="1"/>
</dbReference>
<dbReference type="SUPFAM" id="SSF53756">
    <property type="entry name" value="UDP-Glycosyltransferase/glycogen phosphorylase"/>
    <property type="match status" value="1"/>
</dbReference>
<reference evidence="3" key="1">
    <citation type="submission" date="2018-09" db="EMBL/GenBank/DDBJ databases">
        <title>Genome sequencing of strain 2DFWR-13.</title>
        <authorList>
            <person name="Heo J."/>
            <person name="Kim S.-J."/>
            <person name="Kwon S.-W."/>
        </authorList>
    </citation>
    <scope>NUCLEOTIDE SEQUENCE [LARGE SCALE GENOMIC DNA]</scope>
    <source>
        <strain evidence="3">2DFWR-13</strain>
    </source>
</reference>
<keyword evidence="2" id="KW-0808">Transferase</keyword>
<gene>
    <name evidence="2" type="ORF">D7I47_00340</name>
</gene>
<sequence>MTSVILGAIPFDGHVAPMLGVARRFVELGIRVRFLTGAAYAERVRATGAEFLPLPADADRVDADVVRETDGRRLSGAAALRDNLTRVFIEPAAGQYRALLEAIAAGPVDAVLTETGFSGAAGLLRTPGHPPVVVCGIIPLGVTSRDTAPFGLGLSPDASPLGRIRNRALAWFMRRVMFRENQEAADALMRELTGEDMHGFFLDWSREADAIAQFTVPSFEYPRSDAPANLRFFGPVSRLEPSTVATPDWWSELDGTRPIVHVTQGTLANDDLGELIRPTLDALAGDDVLVVVSTGGRPVSALGELPANARAAEMLPYAELMPRVDVFVTNGGYGGLHYALESGVPMVVAGDTEDKPETAARVAWSGVGVNLRTGTPTASAIGSAVHEVLADGRYARAAARIGADIQASPGVDGLAELVRALTPARA</sequence>
<evidence type="ECO:0000313" key="2">
    <source>
        <dbReference type="EMBL" id="AYF96849.1"/>
    </source>
</evidence>
<dbReference type="AlphaFoldDB" id="A0A387B6W0"/>
<evidence type="ECO:0000313" key="3">
    <source>
        <dbReference type="Proteomes" id="UP000278886"/>
    </source>
</evidence>
<protein>
    <submittedName>
        <fullName evidence="2">Glycosyltransferase</fullName>
    </submittedName>
</protein>
<dbReference type="EMBL" id="CP032630">
    <property type="protein sequence ID" value="AYF96849.1"/>
    <property type="molecule type" value="Genomic_DNA"/>
</dbReference>
<dbReference type="OrthoDB" id="6620093at2"/>
<name>A0A387B6W0_9MICO</name>
<dbReference type="InterPro" id="IPR002213">
    <property type="entry name" value="UDP_glucos_trans"/>
</dbReference>
<proteinExistence type="predicted"/>
<organism evidence="2 3">
    <name type="scientific">Protaetiibacter intestinalis</name>
    <dbReference type="NCBI Taxonomy" id="2419774"/>
    <lineage>
        <taxon>Bacteria</taxon>
        <taxon>Bacillati</taxon>
        <taxon>Actinomycetota</taxon>
        <taxon>Actinomycetes</taxon>
        <taxon>Micrococcales</taxon>
        <taxon>Microbacteriaceae</taxon>
        <taxon>Protaetiibacter</taxon>
    </lineage>
</organism>
<feature type="domain" description="Erythromycin biosynthesis protein CIII-like C-terminal" evidence="1">
    <location>
        <begin position="279"/>
        <end position="413"/>
    </location>
</feature>
<evidence type="ECO:0000259" key="1">
    <source>
        <dbReference type="Pfam" id="PF06722"/>
    </source>
</evidence>
<dbReference type="PANTHER" id="PTHR48050">
    <property type="entry name" value="STEROL 3-BETA-GLUCOSYLTRANSFERASE"/>
    <property type="match status" value="1"/>
</dbReference>
<dbReference type="CDD" id="cd03784">
    <property type="entry name" value="GT1_Gtf-like"/>
    <property type="match status" value="1"/>
</dbReference>
<dbReference type="InterPro" id="IPR050426">
    <property type="entry name" value="Glycosyltransferase_28"/>
</dbReference>
<dbReference type="Gene3D" id="3.40.50.2000">
    <property type="entry name" value="Glycogen Phosphorylase B"/>
    <property type="match status" value="2"/>
</dbReference>
<dbReference type="KEGG" id="lyd:D7I47_00340"/>
<keyword evidence="3" id="KW-1185">Reference proteome</keyword>
<dbReference type="Proteomes" id="UP000278886">
    <property type="component" value="Chromosome"/>
</dbReference>
<dbReference type="RefSeq" id="WP_120761200.1">
    <property type="nucleotide sequence ID" value="NZ_CP032630.1"/>
</dbReference>
<dbReference type="FunFam" id="3.40.50.2000:FF:000072">
    <property type="entry name" value="Glycosyl transferase"/>
    <property type="match status" value="1"/>
</dbReference>
<dbReference type="PANTHER" id="PTHR48050:SF13">
    <property type="entry name" value="STEROL 3-BETA-GLUCOSYLTRANSFERASE UGT80A2"/>
    <property type="match status" value="1"/>
</dbReference>
<dbReference type="GO" id="GO:0016758">
    <property type="term" value="F:hexosyltransferase activity"/>
    <property type="evidence" value="ECO:0007669"/>
    <property type="project" value="UniProtKB-ARBA"/>
</dbReference>
<accession>A0A387B6W0</accession>
<dbReference type="GO" id="GO:0008194">
    <property type="term" value="F:UDP-glycosyltransferase activity"/>
    <property type="evidence" value="ECO:0007669"/>
    <property type="project" value="InterPro"/>
</dbReference>
<dbReference type="InterPro" id="IPR010610">
    <property type="entry name" value="EryCIII-like_C"/>
</dbReference>